<evidence type="ECO:0000256" key="1">
    <source>
        <dbReference type="ARBA" id="ARBA00004236"/>
    </source>
</evidence>
<keyword evidence="2" id="KW-1003">Cell membrane</keyword>
<dbReference type="InterPro" id="IPR004089">
    <property type="entry name" value="MCPsignal_dom"/>
</dbReference>
<feature type="transmembrane region" description="Helical" evidence="7">
    <location>
        <begin position="188"/>
        <end position="206"/>
    </location>
</feature>
<dbReference type="InterPro" id="IPR024478">
    <property type="entry name" value="HlyB_4HB_MCP"/>
</dbReference>
<dbReference type="PANTHER" id="PTHR32089">
    <property type="entry name" value="METHYL-ACCEPTING CHEMOTAXIS PROTEIN MCPB"/>
    <property type="match status" value="1"/>
</dbReference>
<feature type="domain" description="HAMP" evidence="9">
    <location>
        <begin position="209"/>
        <end position="262"/>
    </location>
</feature>
<dbReference type="CDD" id="cd06225">
    <property type="entry name" value="HAMP"/>
    <property type="match status" value="1"/>
</dbReference>
<evidence type="ECO:0000313" key="11">
    <source>
        <dbReference type="Proteomes" id="UP001290455"/>
    </source>
</evidence>
<keyword evidence="7" id="KW-0812">Transmembrane</keyword>
<dbReference type="InterPro" id="IPR003660">
    <property type="entry name" value="HAMP_dom"/>
</dbReference>
<dbReference type="RefSeq" id="WP_322445659.1">
    <property type="nucleotide sequence ID" value="NZ_JAXOFX010000003.1"/>
</dbReference>
<dbReference type="SMART" id="SM00304">
    <property type="entry name" value="HAMP"/>
    <property type="match status" value="1"/>
</dbReference>
<dbReference type="SUPFAM" id="SSF58104">
    <property type="entry name" value="Methyl-accepting chemotaxis protein (MCP) signaling domain"/>
    <property type="match status" value="1"/>
</dbReference>
<dbReference type="SMART" id="SM00283">
    <property type="entry name" value="MA"/>
    <property type="match status" value="1"/>
</dbReference>
<evidence type="ECO:0000256" key="7">
    <source>
        <dbReference type="SAM" id="Phobius"/>
    </source>
</evidence>
<dbReference type="PANTHER" id="PTHR32089:SF112">
    <property type="entry name" value="LYSOZYME-LIKE PROTEIN-RELATED"/>
    <property type="match status" value="1"/>
</dbReference>
<dbReference type="Pfam" id="PF00015">
    <property type="entry name" value="MCPsignal"/>
    <property type="match status" value="1"/>
</dbReference>
<dbReference type="PROSITE" id="PS50885">
    <property type="entry name" value="HAMP"/>
    <property type="match status" value="1"/>
</dbReference>
<gene>
    <name evidence="10" type="ORF">SM124_06340</name>
</gene>
<dbReference type="Pfam" id="PF00672">
    <property type="entry name" value="HAMP"/>
    <property type="match status" value="1"/>
</dbReference>
<reference evidence="10 11" key="1">
    <citation type="submission" date="2023-11" db="EMBL/GenBank/DDBJ databases">
        <title>Bacillus jintuensis, isolated from a mudflat on the Beibu Gulf coast.</title>
        <authorList>
            <person name="Li M."/>
        </authorList>
    </citation>
    <scope>NUCLEOTIDE SEQUENCE [LARGE SCALE GENOMIC DNA]</scope>
    <source>
        <strain evidence="10 11">31A1R</strain>
    </source>
</reference>
<protein>
    <submittedName>
        <fullName evidence="10">Methyl-accepting chemotaxis protein</fullName>
    </submittedName>
</protein>
<dbReference type="CDD" id="cd11386">
    <property type="entry name" value="MCP_signal"/>
    <property type="match status" value="1"/>
</dbReference>
<feature type="domain" description="Methyl-accepting transducer" evidence="8">
    <location>
        <begin position="281"/>
        <end position="517"/>
    </location>
</feature>
<keyword evidence="3 7" id="KW-0472">Membrane</keyword>
<dbReference type="Gene3D" id="6.10.340.10">
    <property type="match status" value="1"/>
</dbReference>
<evidence type="ECO:0000256" key="2">
    <source>
        <dbReference type="ARBA" id="ARBA00022475"/>
    </source>
</evidence>
<name>A0ABU5IW28_9BACI</name>
<dbReference type="PROSITE" id="PS50111">
    <property type="entry name" value="CHEMOTAXIS_TRANSDUC_2"/>
    <property type="match status" value="1"/>
</dbReference>
<keyword evidence="11" id="KW-1185">Reference proteome</keyword>
<evidence type="ECO:0000256" key="4">
    <source>
        <dbReference type="ARBA" id="ARBA00023224"/>
    </source>
</evidence>
<comment type="similarity">
    <text evidence="5">Belongs to the methyl-accepting chemotaxis (MCP) protein family.</text>
</comment>
<organism evidence="10 11">
    <name type="scientific">Robertmurraya mangrovi</name>
    <dbReference type="NCBI Taxonomy" id="3098077"/>
    <lineage>
        <taxon>Bacteria</taxon>
        <taxon>Bacillati</taxon>
        <taxon>Bacillota</taxon>
        <taxon>Bacilli</taxon>
        <taxon>Bacillales</taxon>
        <taxon>Bacillaceae</taxon>
        <taxon>Robertmurraya</taxon>
    </lineage>
</organism>
<evidence type="ECO:0000256" key="3">
    <source>
        <dbReference type="ARBA" id="ARBA00023136"/>
    </source>
</evidence>
<evidence type="ECO:0000313" key="10">
    <source>
        <dbReference type="EMBL" id="MDZ5471362.1"/>
    </source>
</evidence>
<comment type="caution">
    <text evidence="10">The sequence shown here is derived from an EMBL/GenBank/DDBJ whole genome shotgun (WGS) entry which is preliminary data.</text>
</comment>
<keyword evidence="7" id="KW-1133">Transmembrane helix</keyword>
<evidence type="ECO:0000256" key="5">
    <source>
        <dbReference type="ARBA" id="ARBA00029447"/>
    </source>
</evidence>
<comment type="subcellular location">
    <subcellularLocation>
        <location evidence="1">Cell membrane</location>
    </subcellularLocation>
</comment>
<evidence type="ECO:0000259" key="8">
    <source>
        <dbReference type="PROSITE" id="PS50111"/>
    </source>
</evidence>
<evidence type="ECO:0000256" key="6">
    <source>
        <dbReference type="PROSITE-ProRule" id="PRU00284"/>
    </source>
</evidence>
<proteinExistence type="inferred from homology"/>
<keyword evidence="4 6" id="KW-0807">Transducer</keyword>
<dbReference type="EMBL" id="JAXOFX010000003">
    <property type="protein sequence ID" value="MDZ5471362.1"/>
    <property type="molecule type" value="Genomic_DNA"/>
</dbReference>
<accession>A0ABU5IW28</accession>
<evidence type="ECO:0000259" key="9">
    <source>
        <dbReference type="PROSITE" id="PS50885"/>
    </source>
</evidence>
<dbReference type="Gene3D" id="1.10.287.950">
    <property type="entry name" value="Methyl-accepting chemotaxis protein"/>
    <property type="match status" value="1"/>
</dbReference>
<sequence>MKSIKGKILTGFAIVLLILVAMASYSFITINSITDDVENITSNDMAFLESANSMTFSVANRAKIARDYILFNRSDSKTQFLAETEKAIETEKILEEAVTSGRISDQIKASLQDADEKTTKWRKLVTEEIIPLYDSGRKEEAIRLMEEKCLAYSQGAIDAWIKVVELQNNITKKQATEVQTEAKQSETFIIISSVLAIILAIVVAVYNAGNISRGIAIVVKGLEAIAKGDLQGKMIEVKSKDEIGRLILALNTMVANLKSLLERVSETSNQVAASSEQFMVSAEQSASSAEQVTTSIQNIAFGAETSSQSANESAQEMREMSIGMERIADFSKVAAKESHTTTKQAEEGNTLVQKAVFQMQSIQTSVGATSTLVSELGERSKEIGQILGVITGIAEQTNLLALNAAIEAARAGEHGRGFAVVADEVRKLAEESRRSADQIAVLINHIRKETESAVQSMDQGTKEVEVGTSVITEAGQAFGRILQSIQLVSEKMNEVSTFSVQASTSAQQVNKTVKSLAEIAQNTSVNSQSVAGASEEQLASMQEVTSSASTLRELAGELQNELNKFRF</sequence>
<dbReference type="Proteomes" id="UP001290455">
    <property type="component" value="Unassembled WGS sequence"/>
</dbReference>
<dbReference type="Pfam" id="PF12729">
    <property type="entry name" value="4HB_MCP_1"/>
    <property type="match status" value="1"/>
</dbReference>